<dbReference type="EMBL" id="SFCI01002673">
    <property type="protein sequence ID" value="TFY73645.1"/>
    <property type="molecule type" value="Genomic_DNA"/>
</dbReference>
<keyword evidence="3" id="KW-1185">Reference proteome</keyword>
<name>A0A4Y9ZFY1_9AGAM</name>
<organism evidence="2 3">
    <name type="scientific">Hericium alpestre</name>
    <dbReference type="NCBI Taxonomy" id="135208"/>
    <lineage>
        <taxon>Eukaryota</taxon>
        <taxon>Fungi</taxon>
        <taxon>Dikarya</taxon>
        <taxon>Basidiomycota</taxon>
        <taxon>Agaricomycotina</taxon>
        <taxon>Agaricomycetes</taxon>
        <taxon>Russulales</taxon>
        <taxon>Hericiaceae</taxon>
        <taxon>Hericium</taxon>
    </lineage>
</organism>
<protein>
    <submittedName>
        <fullName evidence="2">Uncharacterized protein</fullName>
    </submittedName>
</protein>
<evidence type="ECO:0000256" key="1">
    <source>
        <dbReference type="SAM" id="MobiDB-lite"/>
    </source>
</evidence>
<proteinExistence type="predicted"/>
<feature type="compositionally biased region" description="Polar residues" evidence="1">
    <location>
        <begin position="54"/>
        <end position="65"/>
    </location>
</feature>
<evidence type="ECO:0000313" key="2">
    <source>
        <dbReference type="EMBL" id="TFY73645.1"/>
    </source>
</evidence>
<comment type="caution">
    <text evidence="2">The sequence shown here is derived from an EMBL/GenBank/DDBJ whole genome shotgun (WGS) entry which is preliminary data.</text>
</comment>
<evidence type="ECO:0000313" key="3">
    <source>
        <dbReference type="Proteomes" id="UP000298061"/>
    </source>
</evidence>
<feature type="region of interest" description="Disordered" evidence="1">
    <location>
        <begin position="48"/>
        <end position="128"/>
    </location>
</feature>
<gene>
    <name evidence="2" type="ORF">EWM64_g10367</name>
</gene>
<dbReference type="AlphaFoldDB" id="A0A4Y9ZFY1"/>
<feature type="region of interest" description="Disordered" evidence="1">
    <location>
        <begin position="204"/>
        <end position="242"/>
    </location>
</feature>
<sequence length="242" mass="27043">MQASILFPVWLPNVNIMATNELPPGTGNGALSAKRAIHATQKLADNIKAGKTQRGVNSQIFQSSGRDLATETKQPKKQKAATVEEVPDEGKYEDTASEKNTEYGTSSESETDDADTTEVSPVKKANRKTHNVNGLLQDLSHIDIDLTNDLELESKKPIREATKFKRPKHEFVTDLSTCRRHMQSEHKATYHLWAKANNFKLMLPDDSERHHQADKAPDTQSSLDGHVKPVKKVLPYSDDEFK</sequence>
<dbReference type="Proteomes" id="UP000298061">
    <property type="component" value="Unassembled WGS sequence"/>
</dbReference>
<feature type="compositionally biased region" description="Basic and acidic residues" evidence="1">
    <location>
        <begin position="206"/>
        <end position="217"/>
    </location>
</feature>
<reference evidence="2 3" key="1">
    <citation type="submission" date="2019-02" db="EMBL/GenBank/DDBJ databases">
        <title>Genome sequencing of the rare red list fungi Hericium alpestre (H. flagellum).</title>
        <authorList>
            <person name="Buettner E."/>
            <person name="Kellner H."/>
        </authorList>
    </citation>
    <scope>NUCLEOTIDE SEQUENCE [LARGE SCALE GENOMIC DNA]</scope>
    <source>
        <strain evidence="2 3">DSM 108284</strain>
    </source>
</reference>
<accession>A0A4Y9ZFY1</accession>
<feature type="compositionally biased region" description="Basic and acidic residues" evidence="1">
    <location>
        <begin position="88"/>
        <end position="101"/>
    </location>
</feature>